<dbReference type="SUPFAM" id="SSF74650">
    <property type="entry name" value="Galactose mutarotase-like"/>
    <property type="match status" value="2"/>
</dbReference>
<accession>A0A0Q2RSY0</accession>
<dbReference type="Pfam" id="PF09261">
    <property type="entry name" value="Alpha-mann_mid"/>
    <property type="match status" value="1"/>
</dbReference>
<evidence type="ECO:0000256" key="4">
    <source>
        <dbReference type="ARBA" id="ARBA00023295"/>
    </source>
</evidence>
<sequence length="1398" mass="150580">MQLVSAASTELFVGPPDQPQQLVRVGVAGCAEPTALRIDGDGLRGEAVVSAGQEMVEVAVSVDRPAIGERLPARVSTPGGALTFDFVVAEPGWTMFMVSHFHYDPVWWNTQAAYTSEWHEDPPGRARQTNGFELVHAHLEMARREPEYKFVLAEVDYLKPYWDTRPEDRADLRRLLAQGRLEVMGGTYNEPNTNLTSPETTIRNLLHGIGFQRDVLGADPATAWQLDVFGHDPQFPGMAADAGLTSSSWARGPHHQWGPASGGSEGGDVDRMQFSSEFEWISPSGRGLLTHYMPAHYSAGWWMDSSTTLTEAEEATYTLFDQLKKVALTRNVLLPVGTDYTPPNKWVTEIHRDWAARYTWPRFVCGLPREFFAAVRAELAERTAVASPQTRDMNPIYTGKDVSYIDTKQANRAAENAVLDAERFAVFAGVLTGAQYPQAAFAKAWVQLAYGAHHDAITGSESDQVYLDLLTGWRDAWELGGTCRDNALRLLSGLAAATDHSVVVWNPLTSMRDDVVTVRLDPPLGAGVRVLDSDGAEVPAHVEHDGRSVTWLARDVPSLGWRTYRLVPSDHATGWQPVAGTQIANEFYRLTVDPHRGGAVASLIRAGRELIAPGRVGNELAVYEEYASHPTQGEGPWHLLPHGPVVCSSESSATVQACRGPLGERLVVRGRIGDLLRYTQTLTLWRGTDRVDCRTTIDDFVGEDRLVRLRWPCPVPGAMPVSEVGDAVVGRGFALLHCATAAGLRSVDTGEHLWTLDNPAYGWFGLSSAARVRLGSDTRAISVAEVVAPSESAAGPMARDLMVALVRAGVTATCSGADKPRYGHLDVDSNLPDARIALGGPTRNAFTKAVLAGADPAYTAELERQLAQTGQARVWVPAATQLAAVWVPDADLRACDAVPVLIIDGRGARNLTAAIATLATDLGDAEVVVQQQVPSNTDDFDDYTVALLNRGVPSFAVETDGTLHTALMRSCTGWPSGTWIDEPRRTAPDGSNFQLQHWTHDFDYALICGEGDWRENRLPARSAQFSNPLLAVTPAERHGLLPPAGSLLNVEPADSVQLGALKAAGNPLAAGSAQPVAPGDVALRLVESTGAAARVVVGSDLGRLRGLAQANLLEVPERRKRLIDLHGYQVATVLARLDIAELRNDPAPLAPDAEPAQPLYARYWLHNRGPAPLGGLPVVAHLHPQQVSVDAGADLREVTLRLTVASDCTDAELDGVVEVVYPDGWSVAPVELPFTLAAGAHLETDVVLGIPGHAPAGRYPVRAQLRVTGADVPAAWRQVVEDVAFVDIDAQAADFAYLVEDPADVVVGAGAVARLSVTIGSRAYADLALEAHLISPWGTWEWIGPAAQGAELPAQGSVELAFDVSPPAWLDPGQWWALIRVGCAGRLIYSPAVKVTVT</sequence>
<proteinExistence type="inferred from homology"/>
<dbReference type="GO" id="GO:0009313">
    <property type="term" value="P:oligosaccharide catabolic process"/>
    <property type="evidence" value="ECO:0007669"/>
    <property type="project" value="TreeGrafter"/>
</dbReference>
<dbReference type="GO" id="GO:0046872">
    <property type="term" value="F:metal ion binding"/>
    <property type="evidence" value="ECO:0007669"/>
    <property type="project" value="UniProtKB-KW"/>
</dbReference>
<dbReference type="CDD" id="cd10786">
    <property type="entry name" value="GH38N_AMII_like"/>
    <property type="match status" value="1"/>
</dbReference>
<dbReference type="Gene3D" id="1.20.1270.50">
    <property type="entry name" value="Glycoside hydrolase family 38, central domain"/>
    <property type="match status" value="1"/>
</dbReference>
<dbReference type="PANTHER" id="PTHR46017:SF1">
    <property type="entry name" value="ALPHA-MANNOSIDASE 2C1"/>
    <property type="match status" value="1"/>
</dbReference>
<evidence type="ECO:0000313" key="6">
    <source>
        <dbReference type="EMBL" id="KQH78395.1"/>
    </source>
</evidence>
<keyword evidence="3" id="KW-0378">Hydrolase</keyword>
<dbReference type="Proteomes" id="UP000051677">
    <property type="component" value="Unassembled WGS sequence"/>
</dbReference>
<dbReference type="GO" id="GO:0006013">
    <property type="term" value="P:mannose metabolic process"/>
    <property type="evidence" value="ECO:0007669"/>
    <property type="project" value="InterPro"/>
</dbReference>
<dbReference type="STRING" id="1778.A9W97_20725"/>
<dbReference type="InterPro" id="IPR011013">
    <property type="entry name" value="Gal_mutarotase_sf_dom"/>
</dbReference>
<dbReference type="SMART" id="SM00872">
    <property type="entry name" value="Alpha-mann_mid"/>
    <property type="match status" value="1"/>
</dbReference>
<protein>
    <submittedName>
        <fullName evidence="6">Alpha-mannosidase</fullName>
    </submittedName>
</protein>
<dbReference type="Pfam" id="PF10633">
    <property type="entry name" value="NPCBM_assoc"/>
    <property type="match status" value="1"/>
</dbReference>
<organism evidence="6 7">
    <name type="scientific">Mycobacterium gordonae</name>
    <dbReference type="NCBI Taxonomy" id="1778"/>
    <lineage>
        <taxon>Bacteria</taxon>
        <taxon>Bacillati</taxon>
        <taxon>Actinomycetota</taxon>
        <taxon>Actinomycetes</taxon>
        <taxon>Mycobacteriales</taxon>
        <taxon>Mycobacteriaceae</taxon>
        <taxon>Mycobacterium</taxon>
    </lineage>
</organism>
<dbReference type="InterPro" id="IPR027291">
    <property type="entry name" value="Glyco_hydro_38_N_sf"/>
</dbReference>
<dbReference type="InterPro" id="IPR018905">
    <property type="entry name" value="A-galactase_NEW3"/>
</dbReference>
<comment type="similarity">
    <text evidence="1">Belongs to the glycosyl hydrolase 38 family.</text>
</comment>
<feature type="domain" description="Glycoside hydrolase family 38 central" evidence="5">
    <location>
        <begin position="402"/>
        <end position="473"/>
    </location>
</feature>
<reference evidence="6 7" key="1">
    <citation type="submission" date="2015-10" db="EMBL/GenBank/DDBJ databases">
        <title>Mycobacterium gordonae draft genome assembly.</title>
        <authorList>
            <person name="Ustinova V."/>
            <person name="Smirnova T."/>
            <person name="Blagodatskikh K."/>
            <person name="Varlamov D."/>
            <person name="Larionova E."/>
            <person name="Chernousova L."/>
        </authorList>
    </citation>
    <scope>NUCLEOTIDE SEQUENCE [LARGE SCALE GENOMIC DNA]</scope>
    <source>
        <strain evidence="6 7">CTRI 14-8773</strain>
    </source>
</reference>
<dbReference type="Pfam" id="PF01074">
    <property type="entry name" value="Glyco_hydro_38N"/>
    <property type="match status" value="1"/>
</dbReference>
<dbReference type="InterPro" id="IPR015341">
    <property type="entry name" value="Glyco_hydro_38_cen"/>
</dbReference>
<dbReference type="PANTHER" id="PTHR46017">
    <property type="entry name" value="ALPHA-MANNOSIDASE 2C1"/>
    <property type="match status" value="1"/>
</dbReference>
<dbReference type="InterPro" id="IPR011330">
    <property type="entry name" value="Glyco_hydro/deAcase_b/a-brl"/>
</dbReference>
<keyword evidence="2" id="KW-0479">Metal-binding</keyword>
<dbReference type="SUPFAM" id="SSF88713">
    <property type="entry name" value="Glycoside hydrolase/deacetylase"/>
    <property type="match status" value="1"/>
</dbReference>
<evidence type="ECO:0000256" key="2">
    <source>
        <dbReference type="ARBA" id="ARBA00022723"/>
    </source>
</evidence>
<dbReference type="InterPro" id="IPR028995">
    <property type="entry name" value="Glyco_hydro_57/38_cen_sf"/>
</dbReference>
<dbReference type="SUPFAM" id="SSF88688">
    <property type="entry name" value="Families 57/38 glycoside transferase middle domain"/>
    <property type="match status" value="1"/>
</dbReference>
<dbReference type="RefSeq" id="WP_055578853.1">
    <property type="nucleotide sequence ID" value="NZ_LKTM01000223.1"/>
</dbReference>
<dbReference type="GO" id="GO:0004559">
    <property type="term" value="F:alpha-mannosidase activity"/>
    <property type="evidence" value="ECO:0007669"/>
    <property type="project" value="InterPro"/>
</dbReference>
<dbReference type="EMBL" id="LKTM01000223">
    <property type="protein sequence ID" value="KQH78395.1"/>
    <property type="molecule type" value="Genomic_DNA"/>
</dbReference>
<evidence type="ECO:0000256" key="1">
    <source>
        <dbReference type="ARBA" id="ARBA00009792"/>
    </source>
</evidence>
<evidence type="ECO:0000256" key="3">
    <source>
        <dbReference type="ARBA" id="ARBA00022801"/>
    </source>
</evidence>
<dbReference type="InterPro" id="IPR037094">
    <property type="entry name" value="Glyco_hydro_38_cen_sf"/>
</dbReference>
<keyword evidence="4" id="KW-0326">Glycosidase</keyword>
<dbReference type="OrthoDB" id="1049785at2"/>
<dbReference type="InterPro" id="IPR000602">
    <property type="entry name" value="Glyco_hydro_38_N"/>
</dbReference>
<dbReference type="Gene3D" id="3.20.110.10">
    <property type="entry name" value="Glycoside hydrolase 38, N terminal domain"/>
    <property type="match status" value="1"/>
</dbReference>
<comment type="caution">
    <text evidence="6">The sequence shown here is derived from an EMBL/GenBank/DDBJ whole genome shotgun (WGS) entry which is preliminary data.</text>
</comment>
<gene>
    <name evidence="6" type="ORF">AO501_03350</name>
</gene>
<dbReference type="Gene3D" id="2.70.98.30">
    <property type="entry name" value="Golgi alpha-mannosidase II, domain 4"/>
    <property type="match status" value="2"/>
</dbReference>
<dbReference type="GO" id="GO:0030246">
    <property type="term" value="F:carbohydrate binding"/>
    <property type="evidence" value="ECO:0007669"/>
    <property type="project" value="InterPro"/>
</dbReference>
<evidence type="ECO:0000259" key="5">
    <source>
        <dbReference type="SMART" id="SM00872"/>
    </source>
</evidence>
<evidence type="ECO:0000313" key="7">
    <source>
        <dbReference type="Proteomes" id="UP000051677"/>
    </source>
</evidence>
<name>A0A0Q2RSY0_MYCGO</name>